<keyword evidence="10" id="KW-0408">Iron</keyword>
<geneLocation type="plasmid" evidence="15 16">
    <name>p1</name>
</geneLocation>
<evidence type="ECO:0000256" key="5">
    <source>
        <dbReference type="ARBA" id="ARBA00022617"/>
    </source>
</evidence>
<dbReference type="InterPro" id="IPR011577">
    <property type="entry name" value="Cyt_b561_bac/Ni-Hgenase"/>
</dbReference>
<evidence type="ECO:0000256" key="13">
    <source>
        <dbReference type="SAM" id="Phobius"/>
    </source>
</evidence>
<dbReference type="GO" id="GO:0009055">
    <property type="term" value="F:electron transfer activity"/>
    <property type="evidence" value="ECO:0007669"/>
    <property type="project" value="InterPro"/>
</dbReference>
<dbReference type="PANTHER" id="PTHR30529:SF3">
    <property type="entry name" value="CYTOCHROME B561 HOMOLOG 1"/>
    <property type="match status" value="1"/>
</dbReference>
<keyword evidence="6 13" id="KW-0812">Transmembrane</keyword>
<dbReference type="GO" id="GO:0005886">
    <property type="term" value="C:plasma membrane"/>
    <property type="evidence" value="ECO:0007669"/>
    <property type="project" value="UniProtKB-SubCell"/>
</dbReference>
<name>R4X3R4_9BURK</name>
<dbReference type="Pfam" id="PF01292">
    <property type="entry name" value="Ni_hydr_CYTB"/>
    <property type="match status" value="1"/>
</dbReference>
<keyword evidence="8" id="KW-0249">Electron transport</keyword>
<evidence type="ECO:0000256" key="10">
    <source>
        <dbReference type="ARBA" id="ARBA00023004"/>
    </source>
</evidence>
<gene>
    <name evidence="15" type="ORF">BRPE64_DCDS06850</name>
</gene>
<dbReference type="Proteomes" id="UP000013966">
    <property type="component" value="Plasmid p1"/>
</dbReference>
<evidence type="ECO:0000256" key="12">
    <source>
        <dbReference type="ARBA" id="ARBA00037975"/>
    </source>
</evidence>
<evidence type="ECO:0000313" key="16">
    <source>
        <dbReference type="Proteomes" id="UP000013966"/>
    </source>
</evidence>
<dbReference type="PATRIC" id="fig|758793.3.peg.5828"/>
<keyword evidence="16" id="KW-1185">Reference proteome</keyword>
<dbReference type="GO" id="GO:0020037">
    <property type="term" value="F:heme binding"/>
    <property type="evidence" value="ECO:0007669"/>
    <property type="project" value="TreeGrafter"/>
</dbReference>
<evidence type="ECO:0000256" key="1">
    <source>
        <dbReference type="ARBA" id="ARBA00001970"/>
    </source>
</evidence>
<keyword evidence="15" id="KW-0614">Plasmid</keyword>
<protein>
    <submittedName>
        <fullName evidence="15">Cytochrome B561</fullName>
    </submittedName>
</protein>
<evidence type="ECO:0000256" key="6">
    <source>
        <dbReference type="ARBA" id="ARBA00022692"/>
    </source>
</evidence>
<dbReference type="KEGG" id="buo:BRPE64_DCDS06850"/>
<keyword evidence="7" id="KW-0479">Metal-binding</keyword>
<dbReference type="EMBL" id="AP013061">
    <property type="protein sequence ID" value="BAN27621.1"/>
    <property type="molecule type" value="Genomic_DNA"/>
</dbReference>
<keyword evidence="4" id="KW-1003">Cell membrane</keyword>
<feature type="transmembrane region" description="Helical" evidence="13">
    <location>
        <begin position="63"/>
        <end position="85"/>
    </location>
</feature>
<dbReference type="GO" id="GO:0022904">
    <property type="term" value="P:respiratory electron transport chain"/>
    <property type="evidence" value="ECO:0007669"/>
    <property type="project" value="InterPro"/>
</dbReference>
<keyword evidence="5" id="KW-0349">Heme</keyword>
<evidence type="ECO:0000313" key="15">
    <source>
        <dbReference type="EMBL" id="BAN27621.1"/>
    </source>
</evidence>
<reference evidence="15 16" key="1">
    <citation type="journal article" date="2013" name="Genome Announc.">
        <title>Complete Genome Sequence of Burkholderia sp. Strain RPE64, Bacterial Symbiont of the Bean Bug Riptortus pedestris.</title>
        <authorList>
            <person name="Shibata T.F."/>
            <person name="Maeda T."/>
            <person name="Nikoh N."/>
            <person name="Yamaguchi K."/>
            <person name="Oshima K."/>
            <person name="Hattori M."/>
            <person name="Nishiyama T."/>
            <person name="Hasebe M."/>
            <person name="Fukatsu T."/>
            <person name="Kikuchi Y."/>
            <person name="Shigenobu S."/>
        </authorList>
    </citation>
    <scope>NUCLEOTIDE SEQUENCE [LARGE SCALE GENOMIC DNA]</scope>
    <source>
        <plasmid evidence="15 16">p1</plasmid>
    </source>
</reference>
<dbReference type="InterPro" id="IPR016174">
    <property type="entry name" value="Di-haem_cyt_TM"/>
</dbReference>
<dbReference type="AlphaFoldDB" id="R4X3R4"/>
<evidence type="ECO:0000256" key="9">
    <source>
        <dbReference type="ARBA" id="ARBA00022989"/>
    </source>
</evidence>
<dbReference type="InterPro" id="IPR052168">
    <property type="entry name" value="Cytochrome_b561_oxidase"/>
</dbReference>
<reference evidence="15 16" key="2">
    <citation type="journal article" date="2018" name="Int. J. Syst. Evol. Microbiol.">
        <title>Burkholderia insecticola sp. nov., a gut symbiotic bacterium of the bean bug Riptortus pedestris.</title>
        <authorList>
            <person name="Takeshita K."/>
            <person name="Tamaki H."/>
            <person name="Ohbayashi T."/>
            <person name="Meng X.-Y."/>
            <person name="Sone T."/>
            <person name="Mitani Y."/>
            <person name="Peeters C."/>
            <person name="Kikuchi Y."/>
            <person name="Vandamme P."/>
        </authorList>
    </citation>
    <scope>NUCLEOTIDE SEQUENCE [LARGE SCALE GENOMIC DNA]</scope>
    <source>
        <strain evidence="15">RPE64</strain>
        <plasmid evidence="15 16">p1</plasmid>
    </source>
</reference>
<keyword evidence="9 13" id="KW-1133">Transmembrane helix</keyword>
<organism evidence="15 16">
    <name type="scientific">Caballeronia insecticola</name>
    <dbReference type="NCBI Taxonomy" id="758793"/>
    <lineage>
        <taxon>Bacteria</taxon>
        <taxon>Pseudomonadati</taxon>
        <taxon>Pseudomonadota</taxon>
        <taxon>Betaproteobacteria</taxon>
        <taxon>Burkholderiales</taxon>
        <taxon>Burkholderiaceae</taxon>
        <taxon>Caballeronia</taxon>
    </lineage>
</organism>
<dbReference type="GO" id="GO:0046872">
    <property type="term" value="F:metal ion binding"/>
    <property type="evidence" value="ECO:0007669"/>
    <property type="project" value="UniProtKB-KW"/>
</dbReference>
<dbReference type="HOGENOM" id="CLU_2244866_0_0_4"/>
<evidence type="ECO:0000256" key="2">
    <source>
        <dbReference type="ARBA" id="ARBA00004651"/>
    </source>
</evidence>
<comment type="cofactor">
    <cofactor evidence="1">
        <name>heme b</name>
        <dbReference type="ChEBI" id="CHEBI:60344"/>
    </cofactor>
</comment>
<evidence type="ECO:0000256" key="3">
    <source>
        <dbReference type="ARBA" id="ARBA00022448"/>
    </source>
</evidence>
<proteinExistence type="inferred from homology"/>
<evidence type="ECO:0000256" key="4">
    <source>
        <dbReference type="ARBA" id="ARBA00022475"/>
    </source>
</evidence>
<evidence type="ECO:0000256" key="7">
    <source>
        <dbReference type="ARBA" id="ARBA00022723"/>
    </source>
</evidence>
<keyword evidence="11 13" id="KW-0472">Membrane</keyword>
<evidence type="ECO:0000256" key="11">
    <source>
        <dbReference type="ARBA" id="ARBA00023136"/>
    </source>
</evidence>
<comment type="subcellular location">
    <subcellularLocation>
        <location evidence="2">Cell membrane</location>
        <topology evidence="2">Multi-pass membrane protein</topology>
    </subcellularLocation>
</comment>
<dbReference type="SUPFAM" id="SSF81342">
    <property type="entry name" value="Transmembrane di-heme cytochromes"/>
    <property type="match status" value="1"/>
</dbReference>
<comment type="similarity">
    <text evidence="12">Belongs to the cytochrome b561 family.</text>
</comment>
<keyword evidence="3" id="KW-0813">Transport</keyword>
<sequence>MRTLAGLTHIALYALLIVLPLMGWANASSRDWPVALFARIPLPYLSSPGSRFGHALGDWHANLAWVLLALVVLHVCAAIYHHLVLRDGTLIRMLPTSRDSKSTS</sequence>
<feature type="domain" description="Cytochrome b561 bacterial/Ni-hydrogenase" evidence="14">
    <location>
        <begin position="6"/>
        <end position="95"/>
    </location>
</feature>
<dbReference type="PANTHER" id="PTHR30529">
    <property type="entry name" value="CYTOCHROME B561"/>
    <property type="match status" value="1"/>
</dbReference>
<evidence type="ECO:0000259" key="14">
    <source>
        <dbReference type="Pfam" id="PF01292"/>
    </source>
</evidence>
<evidence type="ECO:0000256" key="8">
    <source>
        <dbReference type="ARBA" id="ARBA00022982"/>
    </source>
</evidence>
<accession>R4X3R4</accession>